<organism evidence="2 3">
    <name type="scientific">Anaerosacchariphilus polymeriproducens</name>
    <dbReference type="NCBI Taxonomy" id="1812858"/>
    <lineage>
        <taxon>Bacteria</taxon>
        <taxon>Bacillati</taxon>
        <taxon>Bacillota</taxon>
        <taxon>Clostridia</taxon>
        <taxon>Lachnospirales</taxon>
        <taxon>Lachnospiraceae</taxon>
        <taxon>Anaerosacchariphilus</taxon>
    </lineage>
</organism>
<dbReference type="Pfam" id="PF15565">
    <property type="entry name" value="Imm30"/>
    <property type="match status" value="1"/>
</dbReference>
<dbReference type="EMBL" id="QRCT01000022">
    <property type="protein sequence ID" value="RDU23582.1"/>
    <property type="molecule type" value="Genomic_DNA"/>
</dbReference>
<protein>
    <recommendedName>
        <fullName evidence="1">Immunity protein 30 domain-containing protein</fullName>
    </recommendedName>
</protein>
<sequence length="155" mass="18446">MNILDEVKILNENKLLRTNEEIEKFECAIENILSNKDYKDIKHLCTGFDDNTEDDEVMFNLIHAIESYDRITDIKLTLKEFIDSIPSVYSYAKEWIKIMNKRILNDENSLEEYIKIAENCDAELKLILIELMNEVKKDNPERFFQPVNKFLTYIK</sequence>
<reference evidence="2 3" key="1">
    <citation type="submission" date="2018-07" db="EMBL/GenBank/DDBJ databases">
        <title>Anaerosacharophilus polymeroproducens gen. nov. sp. nov., an anaerobic bacterium isolated from salt field.</title>
        <authorList>
            <person name="Kim W."/>
            <person name="Yang S.-H."/>
            <person name="Oh J."/>
            <person name="Lee J.-H."/>
            <person name="Kwon K.K."/>
        </authorList>
    </citation>
    <scope>NUCLEOTIDE SEQUENCE [LARGE SCALE GENOMIC DNA]</scope>
    <source>
        <strain evidence="2 3">MCWD5</strain>
    </source>
</reference>
<keyword evidence="3" id="KW-1185">Reference proteome</keyword>
<dbReference type="InterPro" id="IPR029084">
    <property type="entry name" value="Imm30"/>
</dbReference>
<gene>
    <name evidence="2" type="ORF">DWV06_08815</name>
</gene>
<dbReference type="RefSeq" id="WP_115481821.1">
    <property type="nucleotide sequence ID" value="NZ_QRCT01000022.1"/>
</dbReference>
<dbReference type="AlphaFoldDB" id="A0A371AVM1"/>
<dbReference type="Proteomes" id="UP000255036">
    <property type="component" value="Unassembled WGS sequence"/>
</dbReference>
<comment type="caution">
    <text evidence="2">The sequence shown here is derived from an EMBL/GenBank/DDBJ whole genome shotgun (WGS) entry which is preliminary data.</text>
</comment>
<name>A0A371AVM1_9FIRM</name>
<evidence type="ECO:0000313" key="2">
    <source>
        <dbReference type="EMBL" id="RDU23582.1"/>
    </source>
</evidence>
<evidence type="ECO:0000259" key="1">
    <source>
        <dbReference type="Pfam" id="PF15565"/>
    </source>
</evidence>
<dbReference type="OrthoDB" id="7009327at2"/>
<proteinExistence type="predicted"/>
<evidence type="ECO:0000313" key="3">
    <source>
        <dbReference type="Proteomes" id="UP000255036"/>
    </source>
</evidence>
<feature type="domain" description="Immunity protein 30" evidence="1">
    <location>
        <begin position="12"/>
        <end position="111"/>
    </location>
</feature>
<accession>A0A371AVM1</accession>